<feature type="domain" description="3-dehydroquinate synthase C-terminal" evidence="7">
    <location>
        <begin position="197"/>
        <end position="326"/>
    </location>
</feature>
<evidence type="ECO:0000256" key="5">
    <source>
        <dbReference type="ARBA" id="ARBA00023239"/>
    </source>
</evidence>
<dbReference type="Gene3D" id="3.40.50.1970">
    <property type="match status" value="1"/>
</dbReference>
<dbReference type="Gene3D" id="1.20.1090.10">
    <property type="entry name" value="Dehydroquinate synthase-like - alpha domain"/>
    <property type="match status" value="1"/>
</dbReference>
<reference evidence="8 9" key="1">
    <citation type="submission" date="2016-10" db="EMBL/GenBank/DDBJ databases">
        <title>Arsenicibacter rosenii gen. nov., sp. nov., an efficient arsenic-methylating bacterium isolated from an arsenic-contaminated paddy soil.</title>
        <authorList>
            <person name="Huang K."/>
        </authorList>
    </citation>
    <scope>NUCLEOTIDE SEQUENCE [LARGE SCALE GENOMIC DNA]</scope>
    <source>
        <strain evidence="8 9">SM-1</strain>
    </source>
</reference>
<dbReference type="GO" id="GO:0003856">
    <property type="term" value="F:3-dehydroquinate synthase activity"/>
    <property type="evidence" value="ECO:0007669"/>
    <property type="project" value="TreeGrafter"/>
</dbReference>
<comment type="caution">
    <text evidence="8">The sequence shown here is derived from an EMBL/GenBank/DDBJ whole genome shotgun (WGS) entry which is preliminary data.</text>
</comment>
<protein>
    <submittedName>
        <fullName evidence="8">3-dehydroquinate synthase</fullName>
    </submittedName>
</protein>
<gene>
    <name evidence="8" type="primary">aroB</name>
    <name evidence="8" type="ORF">BLX24_21310</name>
</gene>
<dbReference type="Pfam" id="PF01761">
    <property type="entry name" value="DHQ_synthase"/>
    <property type="match status" value="1"/>
</dbReference>
<dbReference type="NCBIfam" id="NF004852">
    <property type="entry name" value="PRK06203.1"/>
    <property type="match status" value="1"/>
</dbReference>
<dbReference type="CDD" id="cd08198">
    <property type="entry name" value="DHQS-like"/>
    <property type="match status" value="1"/>
</dbReference>
<evidence type="ECO:0000313" key="8">
    <source>
        <dbReference type="EMBL" id="OIN57099.1"/>
    </source>
</evidence>
<dbReference type="InterPro" id="IPR056179">
    <property type="entry name" value="DHQS_C"/>
</dbReference>
<keyword evidence="2" id="KW-0028">Amino-acid biosynthesis</keyword>
<feature type="domain" description="3-dehydroquinate synthase N-terminal" evidence="6">
    <location>
        <begin position="82"/>
        <end position="195"/>
    </location>
</feature>
<evidence type="ECO:0000256" key="4">
    <source>
        <dbReference type="ARBA" id="ARBA00023141"/>
    </source>
</evidence>
<dbReference type="Pfam" id="PF24621">
    <property type="entry name" value="DHQS_C"/>
    <property type="match status" value="1"/>
</dbReference>
<dbReference type="OrthoDB" id="9806583at2"/>
<keyword evidence="9" id="KW-1185">Reference proteome</keyword>
<evidence type="ECO:0000313" key="9">
    <source>
        <dbReference type="Proteomes" id="UP000181790"/>
    </source>
</evidence>
<name>A0A1S2VEG1_9BACT</name>
<dbReference type="Proteomes" id="UP000181790">
    <property type="component" value="Unassembled WGS sequence"/>
</dbReference>
<comment type="cofactor">
    <cofactor evidence="1">
        <name>NAD(+)</name>
        <dbReference type="ChEBI" id="CHEBI:57540"/>
    </cofactor>
</comment>
<dbReference type="InterPro" id="IPR030960">
    <property type="entry name" value="DHQS/DOIS_N"/>
</dbReference>
<keyword evidence="4" id="KW-0057">Aromatic amino acid biosynthesis</keyword>
<accession>A0A1S2VEG1</accession>
<dbReference type="PANTHER" id="PTHR43622:SF7">
    <property type="entry name" value="3-DEHYDROQUINATE SYNTHASE, CHLOROPLASTIC"/>
    <property type="match status" value="1"/>
</dbReference>
<organism evidence="8 9">
    <name type="scientific">Arsenicibacter rosenii</name>
    <dbReference type="NCBI Taxonomy" id="1750698"/>
    <lineage>
        <taxon>Bacteria</taxon>
        <taxon>Pseudomonadati</taxon>
        <taxon>Bacteroidota</taxon>
        <taxon>Cytophagia</taxon>
        <taxon>Cytophagales</taxon>
        <taxon>Spirosomataceae</taxon>
        <taxon>Arsenicibacter</taxon>
    </lineage>
</organism>
<dbReference type="RefSeq" id="WP_071505235.1">
    <property type="nucleotide sequence ID" value="NZ_MORL01000015.1"/>
</dbReference>
<dbReference type="SUPFAM" id="SSF56796">
    <property type="entry name" value="Dehydroquinate synthase-like"/>
    <property type="match status" value="1"/>
</dbReference>
<sequence length="387" mass="42761">MTVLHQAFKVSFSYPVAFTEQLFAPENATFRNFLQTAGDPQFQKKILFLIDAGVSDHHPGLVAAITHYVDTVPGVTLATAPVIMPGGEQVKNQPELVTQILEAVDEFGIDRHSYLAAIGGGAFLDMAGYAAAIAHRGVKHIRIPTTVLSQNDSGIGVKNSVNFHGKKNFLGTFVPPVAVFNDLAFLRTLEDRDWRSGISEAIKVALIKDLAFFEWIEAHAAALANREEGPMQELIIRCADLHLKHIAGGDPFEMGSARPLDFGHWAAHKLEYLTNFSLRHGEAVAIGIVLDTVYSHRQGYLTEEEVQRVVRVFQQLGFDLFHPALAENDKINLINGLREFREHLGGRLTITLLEALGKGLEVHEMDLTHVKASVDYLEKLQSLVTND</sequence>
<evidence type="ECO:0000259" key="7">
    <source>
        <dbReference type="Pfam" id="PF24621"/>
    </source>
</evidence>
<dbReference type="InterPro" id="IPR050071">
    <property type="entry name" value="Dehydroquinate_synthase"/>
</dbReference>
<keyword evidence="3" id="KW-0520">NAD</keyword>
<dbReference type="EMBL" id="MORL01000015">
    <property type="protein sequence ID" value="OIN57099.1"/>
    <property type="molecule type" value="Genomic_DNA"/>
</dbReference>
<evidence type="ECO:0000256" key="1">
    <source>
        <dbReference type="ARBA" id="ARBA00001911"/>
    </source>
</evidence>
<dbReference type="PANTHER" id="PTHR43622">
    <property type="entry name" value="3-DEHYDROQUINATE SYNTHASE"/>
    <property type="match status" value="1"/>
</dbReference>
<evidence type="ECO:0000256" key="2">
    <source>
        <dbReference type="ARBA" id="ARBA00022605"/>
    </source>
</evidence>
<dbReference type="AlphaFoldDB" id="A0A1S2VEG1"/>
<dbReference type="GO" id="GO:0009073">
    <property type="term" value="P:aromatic amino acid family biosynthetic process"/>
    <property type="evidence" value="ECO:0007669"/>
    <property type="project" value="UniProtKB-KW"/>
</dbReference>
<evidence type="ECO:0000259" key="6">
    <source>
        <dbReference type="Pfam" id="PF01761"/>
    </source>
</evidence>
<evidence type="ECO:0000256" key="3">
    <source>
        <dbReference type="ARBA" id="ARBA00023027"/>
    </source>
</evidence>
<proteinExistence type="predicted"/>
<dbReference type="GO" id="GO:0008652">
    <property type="term" value="P:amino acid biosynthetic process"/>
    <property type="evidence" value="ECO:0007669"/>
    <property type="project" value="UniProtKB-KW"/>
</dbReference>
<keyword evidence="5" id="KW-0456">Lyase</keyword>